<evidence type="ECO:0000256" key="3">
    <source>
        <dbReference type="ARBA" id="ARBA00022676"/>
    </source>
</evidence>
<dbReference type="AlphaFoldDB" id="A0A429XZG7"/>
<comment type="similarity">
    <text evidence="2">Belongs to the glycosyltransferase 2 family.</text>
</comment>
<keyword evidence="7" id="KW-1185">Reference proteome</keyword>
<accession>A0A429XZG7</accession>
<name>A0A429XZG7_9BACI</name>
<dbReference type="EMBL" id="QYTV02000004">
    <property type="protein sequence ID" value="RST74170.1"/>
    <property type="molecule type" value="Genomic_DNA"/>
</dbReference>
<evidence type="ECO:0000256" key="2">
    <source>
        <dbReference type="ARBA" id="ARBA00006739"/>
    </source>
</evidence>
<organism evidence="6 7">
    <name type="scientific">Siminovitchia acidinfaciens</name>
    <dbReference type="NCBI Taxonomy" id="2321395"/>
    <lineage>
        <taxon>Bacteria</taxon>
        <taxon>Bacillati</taxon>
        <taxon>Bacillota</taxon>
        <taxon>Bacilli</taxon>
        <taxon>Bacillales</taxon>
        <taxon>Bacillaceae</taxon>
        <taxon>Siminovitchia</taxon>
    </lineage>
</organism>
<reference evidence="6" key="1">
    <citation type="submission" date="2018-12" db="EMBL/GenBank/DDBJ databases">
        <authorList>
            <person name="Sun L."/>
            <person name="Chen Z."/>
        </authorList>
    </citation>
    <scope>NUCLEOTIDE SEQUENCE [LARGE SCALE GENOMIC DNA]</scope>
    <source>
        <strain evidence="6">3-2-2</strain>
    </source>
</reference>
<dbReference type="OrthoDB" id="9771846at2"/>
<comment type="pathway">
    <text evidence="1">Cell wall biogenesis; cell wall polysaccharide biosynthesis.</text>
</comment>
<dbReference type="SUPFAM" id="SSF53448">
    <property type="entry name" value="Nucleotide-diphospho-sugar transferases"/>
    <property type="match status" value="1"/>
</dbReference>
<evidence type="ECO:0000313" key="6">
    <source>
        <dbReference type="EMBL" id="RST74170.1"/>
    </source>
</evidence>
<dbReference type="InterPro" id="IPR001173">
    <property type="entry name" value="Glyco_trans_2-like"/>
</dbReference>
<dbReference type="InterPro" id="IPR029044">
    <property type="entry name" value="Nucleotide-diphossugar_trans"/>
</dbReference>
<gene>
    <name evidence="6" type="ORF">D4T97_010845</name>
</gene>
<evidence type="ECO:0000256" key="4">
    <source>
        <dbReference type="ARBA" id="ARBA00022679"/>
    </source>
</evidence>
<evidence type="ECO:0000256" key="1">
    <source>
        <dbReference type="ARBA" id="ARBA00004776"/>
    </source>
</evidence>
<evidence type="ECO:0000259" key="5">
    <source>
        <dbReference type="Pfam" id="PF00535"/>
    </source>
</evidence>
<dbReference type="PANTHER" id="PTHR43179:SF12">
    <property type="entry name" value="GALACTOFURANOSYLTRANSFERASE GLFT2"/>
    <property type="match status" value="1"/>
</dbReference>
<protein>
    <submittedName>
        <fullName evidence="6">Glycosyltransferase family 2 protein</fullName>
    </submittedName>
</protein>
<dbReference type="CDD" id="cd04186">
    <property type="entry name" value="GT_2_like_c"/>
    <property type="match status" value="1"/>
</dbReference>
<dbReference type="Proteomes" id="UP000287156">
    <property type="component" value="Unassembled WGS sequence"/>
</dbReference>
<dbReference type="Pfam" id="PF00535">
    <property type="entry name" value="Glycos_transf_2"/>
    <property type="match status" value="1"/>
</dbReference>
<keyword evidence="4" id="KW-0808">Transferase</keyword>
<sequence>MLKKKKVAIIILNWNSYNDTYECLKSLESLDYSNYQVFLVDNDSQDNSYYYLKKDYDEGNFCIPITFIQTGANLGFAGGNNVAIKKAYEQGYEYIWLLNNDTVVKSNALTPLVETMESDNIVGIVGSKILYYNTNKIWFAGGKINNLIGTPKHIGINEEDINRHNSIKEVDYITGCSLLIRRSVIEKIGLMDEHYFLYFEETDWNIRAKQFGFKILFNPQSIIWHKVSQSTSNNDSFNYIVYYYSIRNNIYLIKKYYSKQVLISFLSFSFIRAIKTWIKNKCDLNILKYSYLGIVDGMKKNMGNFNKR</sequence>
<dbReference type="RefSeq" id="WP_126050562.1">
    <property type="nucleotide sequence ID" value="NZ_QYTV02000004.1"/>
</dbReference>
<evidence type="ECO:0000313" key="7">
    <source>
        <dbReference type="Proteomes" id="UP000287156"/>
    </source>
</evidence>
<comment type="caution">
    <text evidence="6">The sequence shown here is derived from an EMBL/GenBank/DDBJ whole genome shotgun (WGS) entry which is preliminary data.</text>
</comment>
<dbReference type="Gene3D" id="3.90.550.10">
    <property type="entry name" value="Spore Coat Polysaccharide Biosynthesis Protein SpsA, Chain A"/>
    <property type="match status" value="1"/>
</dbReference>
<dbReference type="PANTHER" id="PTHR43179">
    <property type="entry name" value="RHAMNOSYLTRANSFERASE WBBL"/>
    <property type="match status" value="1"/>
</dbReference>
<keyword evidence="3" id="KW-0328">Glycosyltransferase</keyword>
<feature type="domain" description="Glycosyltransferase 2-like" evidence="5">
    <location>
        <begin position="9"/>
        <end position="188"/>
    </location>
</feature>
<proteinExistence type="inferred from homology"/>
<dbReference type="GO" id="GO:0016757">
    <property type="term" value="F:glycosyltransferase activity"/>
    <property type="evidence" value="ECO:0007669"/>
    <property type="project" value="UniProtKB-KW"/>
</dbReference>